<dbReference type="AlphaFoldDB" id="A0A370LB66"/>
<evidence type="ECO:0000259" key="4">
    <source>
        <dbReference type="SMART" id="SM00822"/>
    </source>
</evidence>
<keyword evidence="6" id="KW-1185">Reference proteome</keyword>
<evidence type="ECO:0000313" key="6">
    <source>
        <dbReference type="Proteomes" id="UP000255207"/>
    </source>
</evidence>
<dbReference type="InterPro" id="IPR051911">
    <property type="entry name" value="SDR_oxidoreductase"/>
</dbReference>
<dbReference type="Proteomes" id="UP000255207">
    <property type="component" value="Unassembled WGS sequence"/>
</dbReference>
<dbReference type="InterPro" id="IPR036291">
    <property type="entry name" value="NAD(P)-bd_dom_sf"/>
</dbReference>
<reference evidence="6" key="1">
    <citation type="submission" date="2018-07" db="EMBL/GenBank/DDBJ databases">
        <authorList>
            <person name="Safronova V.I."/>
            <person name="Chirak E.R."/>
            <person name="Sazanova A.L."/>
        </authorList>
    </citation>
    <scope>NUCLEOTIDE SEQUENCE [LARGE SCALE GENOMIC DNA]</scope>
    <source>
        <strain evidence="6">RCAM04685</strain>
    </source>
</reference>
<protein>
    <submittedName>
        <fullName evidence="5">SDR family NAD(P)-dependent oxidoreductase</fullName>
    </submittedName>
</protein>
<evidence type="ECO:0000256" key="3">
    <source>
        <dbReference type="RuleBase" id="RU000363"/>
    </source>
</evidence>
<dbReference type="CDD" id="cd05374">
    <property type="entry name" value="17beta-HSD-like_SDR_c"/>
    <property type="match status" value="1"/>
</dbReference>
<keyword evidence="2" id="KW-0560">Oxidoreductase</keyword>
<proteinExistence type="inferred from homology"/>
<dbReference type="OrthoDB" id="9793825at2"/>
<accession>A0A370LB66</accession>
<sequence>MTKTWLITGSARGLGRSITEAALAAGHNVVATARDPGRLADLQERYADTLLSFALDVTDAEAAQAAVRFTTDSFGRVDVLVNNAGFGHAVAFEQGSDADFRAQIDTNFYGVVNLTRAVLPVMRGQRSGHIINISSVGGRTSTPGLSAYQAAKWAVGGFTEVLAKETAPLGIKLIAVEPGGMRTDWGEIARGNAPAVLPDYEPSVGAILNLLKNYVGHEIGDPAKIAQIILDLAERETLPAHLILGSDALHVFAQADAVRQKQAADWAKVSASSDFDGTDLVALQKLLSGATA</sequence>
<dbReference type="InterPro" id="IPR057326">
    <property type="entry name" value="KR_dom"/>
</dbReference>
<dbReference type="PANTHER" id="PTHR43976">
    <property type="entry name" value="SHORT CHAIN DEHYDROGENASE"/>
    <property type="match status" value="1"/>
</dbReference>
<evidence type="ECO:0000313" key="5">
    <source>
        <dbReference type="EMBL" id="RDJ29069.1"/>
    </source>
</evidence>
<dbReference type="PRINTS" id="PR00080">
    <property type="entry name" value="SDRFAMILY"/>
</dbReference>
<dbReference type="GO" id="GO:0016491">
    <property type="term" value="F:oxidoreductase activity"/>
    <property type="evidence" value="ECO:0007669"/>
    <property type="project" value="UniProtKB-KW"/>
</dbReference>
<dbReference type="SUPFAM" id="SSF51735">
    <property type="entry name" value="NAD(P)-binding Rossmann-fold domains"/>
    <property type="match status" value="1"/>
</dbReference>
<dbReference type="SMART" id="SM00822">
    <property type="entry name" value="PKS_KR"/>
    <property type="match status" value="1"/>
</dbReference>
<dbReference type="Pfam" id="PF00106">
    <property type="entry name" value="adh_short"/>
    <property type="match status" value="1"/>
</dbReference>
<name>A0A370LB66_9HYPH</name>
<evidence type="ECO:0000256" key="1">
    <source>
        <dbReference type="ARBA" id="ARBA00006484"/>
    </source>
</evidence>
<comment type="similarity">
    <text evidence="1 3">Belongs to the short-chain dehydrogenases/reductases (SDR) family.</text>
</comment>
<dbReference type="PRINTS" id="PR00081">
    <property type="entry name" value="GDHRDH"/>
</dbReference>
<dbReference type="RefSeq" id="WP_114827186.1">
    <property type="nucleotide sequence ID" value="NZ_QQTO01000019.1"/>
</dbReference>
<dbReference type="PANTHER" id="PTHR43976:SF16">
    <property type="entry name" value="SHORT-CHAIN DEHYDROGENASE_REDUCTASE FAMILY PROTEIN"/>
    <property type="match status" value="1"/>
</dbReference>
<evidence type="ECO:0000256" key="2">
    <source>
        <dbReference type="ARBA" id="ARBA00023002"/>
    </source>
</evidence>
<dbReference type="InterPro" id="IPR002347">
    <property type="entry name" value="SDR_fam"/>
</dbReference>
<organism evidence="5 6">
    <name type="scientific">Bosea caraganae</name>
    <dbReference type="NCBI Taxonomy" id="2763117"/>
    <lineage>
        <taxon>Bacteria</taxon>
        <taxon>Pseudomonadati</taxon>
        <taxon>Pseudomonadota</taxon>
        <taxon>Alphaproteobacteria</taxon>
        <taxon>Hyphomicrobiales</taxon>
        <taxon>Boseaceae</taxon>
        <taxon>Bosea</taxon>
    </lineage>
</organism>
<dbReference type="Gene3D" id="3.40.50.720">
    <property type="entry name" value="NAD(P)-binding Rossmann-like Domain"/>
    <property type="match status" value="1"/>
</dbReference>
<dbReference type="NCBIfam" id="NF004824">
    <property type="entry name" value="PRK06180.1"/>
    <property type="match status" value="1"/>
</dbReference>
<gene>
    <name evidence="5" type="ORF">DWE98_00355</name>
</gene>
<feature type="domain" description="Ketoreductase" evidence="4">
    <location>
        <begin position="3"/>
        <end position="188"/>
    </location>
</feature>
<dbReference type="EMBL" id="QQTP01000001">
    <property type="protein sequence ID" value="RDJ29069.1"/>
    <property type="molecule type" value="Genomic_DNA"/>
</dbReference>
<comment type="caution">
    <text evidence="5">The sequence shown here is derived from an EMBL/GenBank/DDBJ whole genome shotgun (WGS) entry which is preliminary data.</text>
</comment>